<dbReference type="InterPro" id="IPR036388">
    <property type="entry name" value="WH-like_DNA-bd_sf"/>
</dbReference>
<accession>A0A9D2I7K2</accession>
<dbReference type="EMBL" id="DWYY01000172">
    <property type="protein sequence ID" value="HJA94415.1"/>
    <property type="molecule type" value="Genomic_DNA"/>
</dbReference>
<reference evidence="4" key="1">
    <citation type="journal article" date="2021" name="PeerJ">
        <title>Extensive microbial diversity within the chicken gut microbiome revealed by metagenomics and culture.</title>
        <authorList>
            <person name="Gilroy R."/>
            <person name="Ravi A."/>
            <person name="Getino M."/>
            <person name="Pursley I."/>
            <person name="Horton D.L."/>
            <person name="Alikhan N.F."/>
            <person name="Baker D."/>
            <person name="Gharbi K."/>
            <person name="Hall N."/>
            <person name="Watson M."/>
            <person name="Adriaenssens E.M."/>
            <person name="Foster-Nyarko E."/>
            <person name="Jarju S."/>
            <person name="Secka A."/>
            <person name="Antonio M."/>
            <person name="Oren A."/>
            <person name="Chaudhuri R.R."/>
            <person name="La Ragione R."/>
            <person name="Hildebrand F."/>
            <person name="Pallen M.J."/>
        </authorList>
    </citation>
    <scope>NUCLEOTIDE SEQUENCE</scope>
    <source>
        <strain evidence="4">CHK179-7159</strain>
    </source>
</reference>
<dbReference type="InterPro" id="IPR051534">
    <property type="entry name" value="CBASS_pafABC_assoc_protein"/>
</dbReference>
<dbReference type="Pfam" id="PF13280">
    <property type="entry name" value="WYL"/>
    <property type="match status" value="1"/>
</dbReference>
<evidence type="ECO:0000313" key="5">
    <source>
        <dbReference type="Proteomes" id="UP000886858"/>
    </source>
</evidence>
<gene>
    <name evidence="4" type="ORF">H9717_15100</name>
</gene>
<evidence type="ECO:0000256" key="1">
    <source>
        <dbReference type="ARBA" id="ARBA00023015"/>
    </source>
</evidence>
<dbReference type="SUPFAM" id="SSF46785">
    <property type="entry name" value="Winged helix' DNA-binding domain"/>
    <property type="match status" value="1"/>
</dbReference>
<dbReference type="Gene3D" id="1.10.10.10">
    <property type="entry name" value="Winged helix-like DNA-binding domain superfamily/Winged helix DNA-binding domain"/>
    <property type="match status" value="1"/>
</dbReference>
<dbReference type="InterPro" id="IPR026881">
    <property type="entry name" value="WYL_dom"/>
</dbReference>
<sequence>MISRLFGICYQLILREKVSAKELAEYFEVSQKTIYRDVETLSMAGIPIYTIKGRGGGIALMEHFVIDRMFVSKEEKRQILSALESLEEMEPDGENQNLLHRLSDFFQMPGESWLSVDFSDWNRQMGELYSLLKAAVLDHQLLEFDYYGSDGRMSHRVVEPVQLWFKGSAWYLRAWCRERKAMRTFKLFRIKRCIRLPEYFVPHEGKEGEQKENGKENAEEKKLTRVRLRIDASQAYRIYDDFDEEEISMDTDGFYIIDKQFPVGEWVYEKILSYCPHVSVLEPNWFREHLLEILKRSQERLN</sequence>
<dbReference type="Proteomes" id="UP000886858">
    <property type="component" value="Unassembled WGS sequence"/>
</dbReference>
<dbReference type="PANTHER" id="PTHR34580:SF1">
    <property type="entry name" value="PROTEIN PAFC"/>
    <property type="match status" value="1"/>
</dbReference>
<dbReference type="AlphaFoldDB" id="A0A9D2I7K2"/>
<dbReference type="PROSITE" id="PS52050">
    <property type="entry name" value="WYL"/>
    <property type="match status" value="1"/>
</dbReference>
<proteinExistence type="predicted"/>
<dbReference type="Pfam" id="PF25583">
    <property type="entry name" value="WCX"/>
    <property type="match status" value="1"/>
</dbReference>
<dbReference type="InterPro" id="IPR028349">
    <property type="entry name" value="PafC-like"/>
</dbReference>
<reference evidence="4" key="2">
    <citation type="submission" date="2021-04" db="EMBL/GenBank/DDBJ databases">
        <authorList>
            <person name="Gilroy R."/>
        </authorList>
    </citation>
    <scope>NUCLEOTIDE SEQUENCE</scope>
    <source>
        <strain evidence="4">CHK179-7159</strain>
    </source>
</reference>
<dbReference type="InterPro" id="IPR013196">
    <property type="entry name" value="HTH_11"/>
</dbReference>
<comment type="caution">
    <text evidence="4">The sequence shown here is derived from an EMBL/GenBank/DDBJ whole genome shotgun (WGS) entry which is preliminary data.</text>
</comment>
<dbReference type="InterPro" id="IPR001034">
    <property type="entry name" value="DeoR_HTH"/>
</dbReference>
<feature type="domain" description="HTH deoR-type" evidence="3">
    <location>
        <begin position="1"/>
        <end position="59"/>
    </location>
</feature>
<name>A0A9D2I7K2_9FIRM</name>
<organism evidence="4 5">
    <name type="scientific">Candidatus Eisenbergiella merdipullorum</name>
    <dbReference type="NCBI Taxonomy" id="2838553"/>
    <lineage>
        <taxon>Bacteria</taxon>
        <taxon>Bacillati</taxon>
        <taxon>Bacillota</taxon>
        <taxon>Clostridia</taxon>
        <taxon>Lachnospirales</taxon>
        <taxon>Lachnospiraceae</taxon>
        <taxon>Eisenbergiella</taxon>
    </lineage>
</organism>
<dbReference type="PIRSF" id="PIRSF016838">
    <property type="entry name" value="PafC"/>
    <property type="match status" value="1"/>
</dbReference>
<dbReference type="Pfam" id="PF08279">
    <property type="entry name" value="HTH_11"/>
    <property type="match status" value="1"/>
</dbReference>
<dbReference type="InterPro" id="IPR036390">
    <property type="entry name" value="WH_DNA-bd_sf"/>
</dbReference>
<dbReference type="InterPro" id="IPR057727">
    <property type="entry name" value="WCX_dom"/>
</dbReference>
<evidence type="ECO:0000259" key="3">
    <source>
        <dbReference type="PROSITE" id="PS51000"/>
    </source>
</evidence>
<protein>
    <submittedName>
        <fullName evidence="4">YafY family transcriptional regulator</fullName>
    </submittedName>
</protein>
<dbReference type="GO" id="GO:0003700">
    <property type="term" value="F:DNA-binding transcription factor activity"/>
    <property type="evidence" value="ECO:0007669"/>
    <property type="project" value="InterPro"/>
</dbReference>
<evidence type="ECO:0000256" key="2">
    <source>
        <dbReference type="ARBA" id="ARBA00023163"/>
    </source>
</evidence>
<dbReference type="PANTHER" id="PTHR34580">
    <property type="match status" value="1"/>
</dbReference>
<dbReference type="PROSITE" id="PS51000">
    <property type="entry name" value="HTH_DEOR_2"/>
    <property type="match status" value="1"/>
</dbReference>
<keyword evidence="1" id="KW-0805">Transcription regulation</keyword>
<keyword evidence="2" id="KW-0804">Transcription</keyword>
<evidence type="ECO:0000313" key="4">
    <source>
        <dbReference type="EMBL" id="HJA94415.1"/>
    </source>
</evidence>